<dbReference type="PANTHER" id="PTHR46137:SF3">
    <property type="entry name" value="OS05G0310600 PROTEIN"/>
    <property type="match status" value="1"/>
</dbReference>
<evidence type="ECO:0000313" key="3">
    <source>
        <dbReference type="Proteomes" id="UP001457282"/>
    </source>
</evidence>
<name>A0AAW1XUK4_RUBAR</name>
<organism evidence="2 3">
    <name type="scientific">Rubus argutus</name>
    <name type="common">Southern blackberry</name>
    <dbReference type="NCBI Taxonomy" id="59490"/>
    <lineage>
        <taxon>Eukaryota</taxon>
        <taxon>Viridiplantae</taxon>
        <taxon>Streptophyta</taxon>
        <taxon>Embryophyta</taxon>
        <taxon>Tracheophyta</taxon>
        <taxon>Spermatophyta</taxon>
        <taxon>Magnoliopsida</taxon>
        <taxon>eudicotyledons</taxon>
        <taxon>Gunneridae</taxon>
        <taxon>Pentapetalae</taxon>
        <taxon>rosids</taxon>
        <taxon>fabids</taxon>
        <taxon>Rosales</taxon>
        <taxon>Rosaceae</taxon>
        <taxon>Rosoideae</taxon>
        <taxon>Rosoideae incertae sedis</taxon>
        <taxon>Rubus</taxon>
    </lineage>
</organism>
<gene>
    <name evidence="2" type="ORF">M0R45_015859</name>
</gene>
<dbReference type="InterPro" id="IPR007053">
    <property type="entry name" value="LRAT_dom"/>
</dbReference>
<dbReference type="Proteomes" id="UP001457282">
    <property type="component" value="Unassembled WGS sequence"/>
</dbReference>
<evidence type="ECO:0000259" key="1">
    <source>
        <dbReference type="PROSITE" id="PS51934"/>
    </source>
</evidence>
<dbReference type="PANTHER" id="PTHR46137">
    <property type="entry name" value="OS05G0310600 PROTEIN"/>
    <property type="match status" value="1"/>
</dbReference>
<feature type="domain" description="LRAT" evidence="1">
    <location>
        <begin position="20"/>
        <end position="163"/>
    </location>
</feature>
<keyword evidence="3" id="KW-1185">Reference proteome</keyword>
<protein>
    <recommendedName>
        <fullName evidence="1">LRAT domain-containing protein</fullName>
    </recommendedName>
</protein>
<reference evidence="2 3" key="1">
    <citation type="journal article" date="2023" name="G3 (Bethesda)">
        <title>A chromosome-length genome assembly and annotation of blackberry (Rubus argutus, cv. 'Hillquist').</title>
        <authorList>
            <person name="Bruna T."/>
            <person name="Aryal R."/>
            <person name="Dudchenko O."/>
            <person name="Sargent D.J."/>
            <person name="Mead D."/>
            <person name="Buti M."/>
            <person name="Cavallini A."/>
            <person name="Hytonen T."/>
            <person name="Andres J."/>
            <person name="Pham M."/>
            <person name="Weisz D."/>
            <person name="Mascagni F."/>
            <person name="Usai G."/>
            <person name="Natali L."/>
            <person name="Bassil N."/>
            <person name="Fernandez G.E."/>
            <person name="Lomsadze A."/>
            <person name="Armour M."/>
            <person name="Olukolu B."/>
            <person name="Poorten T."/>
            <person name="Britton C."/>
            <person name="Davik J."/>
            <person name="Ashrafi H."/>
            <person name="Aiden E.L."/>
            <person name="Borodovsky M."/>
            <person name="Worthington M."/>
        </authorList>
    </citation>
    <scope>NUCLEOTIDE SEQUENCE [LARGE SCALE GENOMIC DNA]</scope>
    <source>
        <strain evidence="2">PI 553951</strain>
    </source>
</reference>
<evidence type="ECO:0000313" key="2">
    <source>
        <dbReference type="EMBL" id="KAK9939152.1"/>
    </source>
</evidence>
<sequence length="172" mass="19173">MAHIINKIDRESLKPGDHIYAYRKMHAYSHHGIFIGGDRVIHYTQTQEGLGSLLTASSSRRANPCPNCGVDSNHVRGVVKSCVDCFLNGHTLRRFQYGVSDARYLISWPGTCTTDCRDPPDNIISRANDLLNNKDGFGDYHFITNNCEVFAVFCSTGKRVCFQACSFGFNSA</sequence>
<dbReference type="Gene3D" id="3.90.1720.10">
    <property type="entry name" value="endopeptidase domain like (from Nostoc punctiforme)"/>
    <property type="match status" value="1"/>
</dbReference>
<dbReference type="PROSITE" id="PS51934">
    <property type="entry name" value="LRAT"/>
    <property type="match status" value="1"/>
</dbReference>
<comment type="caution">
    <text evidence="2">The sequence shown here is derived from an EMBL/GenBank/DDBJ whole genome shotgun (WGS) entry which is preliminary data.</text>
</comment>
<proteinExistence type="predicted"/>
<dbReference type="AlphaFoldDB" id="A0AAW1XUK4"/>
<accession>A0AAW1XUK4</accession>
<dbReference type="EMBL" id="JBEDUW010000003">
    <property type="protein sequence ID" value="KAK9939152.1"/>
    <property type="molecule type" value="Genomic_DNA"/>
</dbReference>
<dbReference type="Pfam" id="PF04970">
    <property type="entry name" value="LRAT"/>
    <property type="match status" value="1"/>
</dbReference>